<dbReference type="Pfam" id="PF01274">
    <property type="entry name" value="MS_TIM-barrel"/>
    <property type="match status" value="1"/>
</dbReference>
<dbReference type="InterPro" id="IPR016024">
    <property type="entry name" value="ARM-type_fold"/>
</dbReference>
<evidence type="ECO:0000256" key="4">
    <source>
        <dbReference type="ARBA" id="ARBA00022679"/>
    </source>
</evidence>
<dbReference type="InterPro" id="IPR006252">
    <property type="entry name" value="Malate_synthA"/>
</dbReference>
<dbReference type="InterPro" id="IPR048355">
    <property type="entry name" value="MS_C"/>
</dbReference>
<dbReference type="Pfam" id="PF20656">
    <property type="entry name" value="MS_N"/>
    <property type="match status" value="1"/>
</dbReference>
<proteinExistence type="predicted"/>
<dbReference type="SUPFAM" id="SSF51645">
    <property type="entry name" value="Malate synthase G"/>
    <property type="match status" value="1"/>
</dbReference>
<organism evidence="10">
    <name type="scientific">Anopheles atroparvus</name>
    <name type="common">European mosquito</name>
    <dbReference type="NCBI Taxonomy" id="41427"/>
    <lineage>
        <taxon>Eukaryota</taxon>
        <taxon>Metazoa</taxon>
        <taxon>Ecdysozoa</taxon>
        <taxon>Arthropoda</taxon>
        <taxon>Hexapoda</taxon>
        <taxon>Insecta</taxon>
        <taxon>Pterygota</taxon>
        <taxon>Neoptera</taxon>
        <taxon>Endopterygota</taxon>
        <taxon>Diptera</taxon>
        <taxon>Nematocera</taxon>
        <taxon>Culicoidea</taxon>
        <taxon>Culicidae</taxon>
        <taxon>Anophelinae</taxon>
        <taxon>Anopheles</taxon>
    </lineage>
</organism>
<dbReference type="VEuPathDB" id="VectorBase:AATE020644"/>
<dbReference type="GO" id="GO:0005737">
    <property type="term" value="C:cytoplasm"/>
    <property type="evidence" value="ECO:0007669"/>
    <property type="project" value="TreeGrafter"/>
</dbReference>
<evidence type="ECO:0000259" key="6">
    <source>
        <dbReference type="Pfam" id="PF01274"/>
    </source>
</evidence>
<dbReference type="FunFam" id="3.20.20.360:FF:000001">
    <property type="entry name" value="Malate synthase"/>
    <property type="match status" value="1"/>
</dbReference>
<dbReference type="STRING" id="41427.A0A182JM52"/>
<dbReference type="InterPro" id="IPR001465">
    <property type="entry name" value="Malate_synthase_TIM"/>
</dbReference>
<reference evidence="10" key="1">
    <citation type="submission" date="2022-08" db="UniProtKB">
        <authorList>
            <consortium name="EnsemblMetazoa"/>
        </authorList>
    </citation>
    <scope>IDENTIFICATION</scope>
    <source>
        <strain evidence="10">EBRO</strain>
    </source>
</reference>
<dbReference type="InterPro" id="IPR011076">
    <property type="entry name" value="Malate_synth_sf"/>
</dbReference>
<evidence type="ECO:0000259" key="7">
    <source>
        <dbReference type="Pfam" id="PF12530"/>
    </source>
</evidence>
<dbReference type="GO" id="GO:0006097">
    <property type="term" value="P:glyoxylate cycle"/>
    <property type="evidence" value="ECO:0007669"/>
    <property type="project" value="UniProtKB-KW"/>
</dbReference>
<protein>
    <recommendedName>
        <fullName evidence="1">malate synthase</fullName>
        <ecNumber evidence="1">2.3.3.9</ecNumber>
    </recommendedName>
</protein>
<dbReference type="SUPFAM" id="SSF48371">
    <property type="entry name" value="ARM repeat"/>
    <property type="match status" value="1"/>
</dbReference>
<evidence type="ECO:0000259" key="8">
    <source>
        <dbReference type="Pfam" id="PF20656"/>
    </source>
</evidence>
<evidence type="ECO:0000259" key="9">
    <source>
        <dbReference type="Pfam" id="PF20659"/>
    </source>
</evidence>
<dbReference type="GO" id="GO:0006099">
    <property type="term" value="P:tricarboxylic acid cycle"/>
    <property type="evidence" value="ECO:0007669"/>
    <property type="project" value="UniProtKB-KW"/>
</dbReference>
<dbReference type="EC" id="2.3.3.9" evidence="1"/>
<dbReference type="InterPro" id="IPR048356">
    <property type="entry name" value="MS_N"/>
</dbReference>
<keyword evidence="4" id="KW-0808">Transferase</keyword>
<evidence type="ECO:0000256" key="5">
    <source>
        <dbReference type="ARBA" id="ARBA00047918"/>
    </source>
</evidence>
<dbReference type="PANTHER" id="PTHR42902">
    <property type="entry name" value="MALATE SYNTHASE"/>
    <property type="match status" value="1"/>
</dbReference>
<accession>A0A182JM52</accession>
<evidence type="ECO:0000313" key="10">
    <source>
        <dbReference type="EnsemblMetazoa" id="AATE020644-PA.1"/>
    </source>
</evidence>
<dbReference type="InterPro" id="IPR046363">
    <property type="entry name" value="MS_N_TIM-barrel_dom"/>
</dbReference>
<name>A0A182JM52_ANOAO</name>
<feature type="domain" description="Malate synthase TIM barrel" evidence="6">
    <location>
        <begin position="1329"/>
        <end position="1577"/>
    </location>
</feature>
<sequence>MDNFQAINSKLTVHSAAALIQKVLRVTPATESTHRKVTDSEIELLKSLCKSDNNRICQLANETFLQLTIEGSCKLSQAIAVLNMLLPNTTPSQFRAISGTIFELLLMDLRRRCISAGSDKEYVCQFDLKPPRHPVIAFVDEGSIGSMAHVLEMITNSLTHRDDLIRHNSVEFLRSVLLHLYVNVCLFPECQKLWKLLVQRALEDRKAEMVLFEILAWRRDITAHQTCYTMSLLMETLDLIPKGETRFNHMRLEIALYMAAVAKDYVEFNYDPSRCFALLKTFCTDAMQRDPQPSMDLMLAIVADMLIFVSPVKLQELLEVISIILPACGQPSRLLAKQAIVQLLGQPSYTTKYLLLCDTILQTIEQEESACEQTGAENPHFLRTVYFHSELAKWKIVGRWWSSTPEAVEEFLAKRQKSSVRVSTNLSQFHRAIYLSSHYSDDVWKANFDTMINIMEHSELQAAQSMILLLYGLAQLKDARRRLHVLQTMASMGAKDNVIGVLKALAKDLHPATCIDMYLRLWKAEPRTYPLLYDLLKDTSRPRKEEMWEYTVARAYTIREVCRIKPHQHGEDLVNLFSELLSNPNNRENEAAICLSLDAITSLCENHVVNIVSTWKVLGYRFANERRPRVVKCLCRFFSNVPLIKVNSLDQRHLVNQIIDILWHYVTEQEDGEIIGAALEALTLFRPHSFTLRQIPEQFRQGIDLPEPDAEGVSEADSAGSVPPECWIQLVQYCNPSAAEPAGDLVASYIGLEMESFRGGVYQTPEGRPEPSNLKYLPRASILASIVNYTVAQSAKFPNVDERVLIQLLRIMAKPFPKPIPPLNWCFLHEYFGHCREMRDFCLQIAVKQMPYSGTARRLVENYLKELSESIMLEEDLLKIYPAIGDITEAVETDIYKQFLHLSLHFLAERAEDKQCSDDSSMIKAMQFVGKALARKYNNEDNFRYLCATLESFFMRFDIKSKLFKKYVEILVYLPEEHFVSLLKPSTWMMDTDENEEKLQKAIYLQFAFRRYNPNATEMHFYGIGDIVATVAKRVASSSLSAFFLSGLFGFVQLFARAGVDEKPLINFVSELIGLIQCYLMMAEGCDQHGTVFMLDTLMTAVISFSSYGDLYGGQVVAKEAHLRLTLFPLAVCTLFQQNMWREIETKRTERAPPVRRQNRISSHKSKLGSRAMVTESRQVQIETAPHRLEAAYKEIFTEGALQFLAQLVTEFDPEVERVLQNRTKRRLQLEQERWTPEFRNDSEALEWTIDELPARLRNRKLDLGDVSPANTVHFVDCLYANVQGIQVDFDDGHCPTWRNTVQGIYNVTKALQGTLPGAPADVQAIPILMLRPRAFNMIEHHCIVDGKEVIGPLFDFAILMYHNARTMANLAIGPYLYLSKIEDPIETQLWNKMFTWTEQQLGIPKGTIKACVLIENILAAFRMEDILYSIREHAIGLNCGIWDYCASIIGKFGKREEFLLPDRNKYVNMSQPFLRNYMRLLVNVCHKRGALATGGMAAKVLPFGKEKPMQSDEEIIEGVKIAKSVEIDTGVDGFMIYDLRMVEAINDLWKQKSHSNNQINVLPNVEHITAESLLQIPKGGVTMSGLNNNITIALLFVYHWLTGSGVFFLNGAVEDSATAEISRSQLWQWIRMGAPIEDQECTIVTRKLVYKMLDQIISAAYRSWCITPADRKRLLSSKFVLLDIISSRNYIEFITTHLNDSHKFRTLHNKNDGLMAKL</sequence>
<dbReference type="Gene3D" id="3.20.20.360">
    <property type="entry name" value="Malate synthase, domain 3"/>
    <property type="match status" value="1"/>
</dbReference>
<evidence type="ECO:0000256" key="2">
    <source>
        <dbReference type="ARBA" id="ARBA00022435"/>
    </source>
</evidence>
<dbReference type="PANTHER" id="PTHR42902:SF2">
    <property type="entry name" value="MALATE SYNTHASE"/>
    <property type="match status" value="1"/>
</dbReference>
<dbReference type="InterPro" id="IPR022542">
    <property type="entry name" value="FOCAD/RST1_DUF3730"/>
</dbReference>
<feature type="domain" description="Malate synthase N-terminal" evidence="8">
    <location>
        <begin position="1191"/>
        <end position="1231"/>
    </location>
</feature>
<evidence type="ECO:0000256" key="1">
    <source>
        <dbReference type="ARBA" id="ARBA00012636"/>
    </source>
</evidence>
<dbReference type="InterPro" id="IPR044856">
    <property type="entry name" value="Malate_synth_C_sf"/>
</dbReference>
<dbReference type="FunFam" id="1.20.1220.12:FF:000001">
    <property type="entry name" value="Malate synthase"/>
    <property type="match status" value="1"/>
</dbReference>
<feature type="domain" description="Malate synthase C-terminal" evidence="9">
    <location>
        <begin position="1583"/>
        <end position="1700"/>
    </location>
</feature>
<dbReference type="Gene3D" id="1.20.1220.12">
    <property type="entry name" value="Malate synthase, domain III"/>
    <property type="match status" value="1"/>
</dbReference>
<evidence type="ECO:0000256" key="3">
    <source>
        <dbReference type="ARBA" id="ARBA00022532"/>
    </source>
</evidence>
<comment type="catalytic activity">
    <reaction evidence="5">
        <text>glyoxylate + acetyl-CoA + H2O = (S)-malate + CoA + H(+)</text>
        <dbReference type="Rhea" id="RHEA:18181"/>
        <dbReference type="ChEBI" id="CHEBI:15377"/>
        <dbReference type="ChEBI" id="CHEBI:15378"/>
        <dbReference type="ChEBI" id="CHEBI:15589"/>
        <dbReference type="ChEBI" id="CHEBI:36655"/>
        <dbReference type="ChEBI" id="CHEBI:57287"/>
        <dbReference type="ChEBI" id="CHEBI:57288"/>
        <dbReference type="EC" id="2.3.3.9"/>
    </reaction>
</comment>
<dbReference type="GO" id="GO:0004474">
    <property type="term" value="F:malate synthase activity"/>
    <property type="evidence" value="ECO:0007669"/>
    <property type="project" value="UniProtKB-EC"/>
</dbReference>
<dbReference type="EnsemblMetazoa" id="AATE020644-RA">
    <property type="protein sequence ID" value="AATE020644-PA.1"/>
    <property type="gene ID" value="AATE020644"/>
</dbReference>
<dbReference type="Pfam" id="PF20659">
    <property type="entry name" value="MS_C"/>
    <property type="match status" value="1"/>
</dbReference>
<feature type="domain" description="DUF3730" evidence="7">
    <location>
        <begin position="467"/>
        <end position="682"/>
    </location>
</feature>
<keyword evidence="3" id="KW-0816">Tricarboxylic acid cycle</keyword>
<keyword evidence="2" id="KW-0329">Glyoxylate bypass</keyword>
<dbReference type="Pfam" id="PF12530">
    <property type="entry name" value="DUF3730"/>
    <property type="match status" value="1"/>
</dbReference>